<organism evidence="2 3">
    <name type="scientific">Paenibacillus segetis</name>
    <dbReference type="NCBI Taxonomy" id="1325360"/>
    <lineage>
        <taxon>Bacteria</taxon>
        <taxon>Bacillati</taxon>
        <taxon>Bacillota</taxon>
        <taxon>Bacilli</taxon>
        <taxon>Bacillales</taxon>
        <taxon>Paenibacillaceae</taxon>
        <taxon>Paenibacillus</taxon>
    </lineage>
</organism>
<dbReference type="EMBL" id="BMFT01000001">
    <property type="protein sequence ID" value="GGH19401.1"/>
    <property type="molecule type" value="Genomic_DNA"/>
</dbReference>
<gene>
    <name evidence="2" type="ORF">GCM10008013_16050</name>
</gene>
<evidence type="ECO:0000259" key="1">
    <source>
        <dbReference type="Pfam" id="PF13799"/>
    </source>
</evidence>
<comment type="caution">
    <text evidence="2">The sequence shown here is derived from an EMBL/GenBank/DDBJ whole genome shotgun (WGS) entry which is preliminary data.</text>
</comment>
<sequence length="99" mass="10925">MDVLPTAYRYVTFPTDNLQSTVTIPSHLFIDDDGNVVTVFNGTGTNSYTNVFINGILQEGSLYTITASDLTLYLDESTIYAGVPITVENVEFNTQVTYI</sequence>
<reference evidence="3" key="1">
    <citation type="journal article" date="2019" name="Int. J. Syst. Evol. Microbiol.">
        <title>The Global Catalogue of Microorganisms (GCM) 10K type strain sequencing project: providing services to taxonomists for standard genome sequencing and annotation.</title>
        <authorList>
            <consortium name="The Broad Institute Genomics Platform"/>
            <consortium name="The Broad Institute Genome Sequencing Center for Infectious Disease"/>
            <person name="Wu L."/>
            <person name="Ma J."/>
        </authorList>
    </citation>
    <scope>NUCLEOTIDE SEQUENCE [LARGE SCALE GENOMIC DNA]</scope>
    <source>
        <strain evidence="3">CGMCC 1.12769</strain>
    </source>
</reference>
<dbReference type="InterPro" id="IPR025237">
    <property type="entry name" value="DUF4183"/>
</dbReference>
<evidence type="ECO:0000313" key="2">
    <source>
        <dbReference type="EMBL" id="GGH19401.1"/>
    </source>
</evidence>
<feature type="domain" description="DUF4183" evidence="1">
    <location>
        <begin position="24"/>
        <end position="88"/>
    </location>
</feature>
<protein>
    <recommendedName>
        <fullName evidence="1">DUF4183 domain-containing protein</fullName>
    </recommendedName>
</protein>
<proteinExistence type="predicted"/>
<dbReference type="Pfam" id="PF13799">
    <property type="entry name" value="DUF4183"/>
    <property type="match status" value="1"/>
</dbReference>
<name>A0ABQ1YBJ9_9BACL</name>
<evidence type="ECO:0000313" key="3">
    <source>
        <dbReference type="Proteomes" id="UP000659344"/>
    </source>
</evidence>
<keyword evidence="3" id="KW-1185">Reference proteome</keyword>
<dbReference type="Proteomes" id="UP000659344">
    <property type="component" value="Unassembled WGS sequence"/>
</dbReference>
<accession>A0ABQ1YBJ9</accession>